<dbReference type="RefSeq" id="WP_184933579.1">
    <property type="nucleotide sequence ID" value="NZ_JACHJV010000001.1"/>
</dbReference>
<dbReference type="PANTHER" id="PTHR46972">
    <property type="entry name" value="MONOOXYGENASE ASQM-RELATED"/>
    <property type="match status" value="1"/>
</dbReference>
<dbReference type="PRINTS" id="PR00420">
    <property type="entry name" value="RNGMNOXGNASE"/>
</dbReference>
<dbReference type="Gene3D" id="3.50.50.60">
    <property type="entry name" value="FAD/NAD(P)-binding domain"/>
    <property type="match status" value="1"/>
</dbReference>
<evidence type="ECO:0000256" key="3">
    <source>
        <dbReference type="ARBA" id="ARBA00023002"/>
    </source>
</evidence>
<evidence type="ECO:0000256" key="2">
    <source>
        <dbReference type="ARBA" id="ARBA00022827"/>
    </source>
</evidence>
<comment type="subcellular location">
    <subcellularLocation>
        <location evidence="5">Cytoplasm</location>
    </subcellularLocation>
</comment>
<comment type="caution">
    <text evidence="8">The sequence shown here is derived from an EMBL/GenBank/DDBJ whole genome shotgun (WGS) entry which is preliminary data.</text>
</comment>
<dbReference type="Proteomes" id="UP000540506">
    <property type="component" value="Unassembled WGS sequence"/>
</dbReference>
<protein>
    <recommendedName>
        <fullName evidence="5">Flavin-dependent monooxygenase</fullName>
    </recommendedName>
    <alternativeName>
        <fullName evidence="5">TetX monooxygenase</fullName>
        <shortName evidence="5">TetX</shortName>
        <ecNumber evidence="5">1.14.13.-</ecNumber>
    </alternativeName>
</protein>
<keyword evidence="3 5" id="KW-0560">Oxidoreductase</keyword>
<keyword evidence="9" id="KW-1185">Reference proteome</keyword>
<dbReference type="InterPro" id="IPR043683">
    <property type="entry name" value="TetX_monooxygenase"/>
</dbReference>
<comment type="domain">
    <text evidence="5">Consists of an N-terminal FAD-binding domain with a Rossman fold and a C-terminal substrate-binding domain.</text>
</comment>
<feature type="region of interest" description="Disordered" evidence="6">
    <location>
        <begin position="1"/>
        <end position="28"/>
    </location>
</feature>
<evidence type="ECO:0000313" key="8">
    <source>
        <dbReference type="EMBL" id="MBB4921210.1"/>
    </source>
</evidence>
<comment type="catalytic activity">
    <reaction evidence="5">
        <text>a tetracycline + NADPH + O2 + H(+) = an 11a-hydroxytetracycline + NADP(+) + H2O</text>
        <dbReference type="Rhea" id="RHEA:61444"/>
        <dbReference type="ChEBI" id="CHEBI:15377"/>
        <dbReference type="ChEBI" id="CHEBI:15378"/>
        <dbReference type="ChEBI" id="CHEBI:15379"/>
        <dbReference type="ChEBI" id="CHEBI:57783"/>
        <dbReference type="ChEBI" id="CHEBI:58349"/>
        <dbReference type="ChEBI" id="CHEBI:144644"/>
        <dbReference type="ChEBI" id="CHEBI:144645"/>
    </reaction>
</comment>
<keyword evidence="5" id="KW-0547">Nucleotide-binding</keyword>
<dbReference type="HAMAP" id="MF_00845">
    <property type="entry name" value="TetX_monooxygenase"/>
    <property type="match status" value="1"/>
</dbReference>
<dbReference type="GO" id="GO:0071949">
    <property type="term" value="F:FAD binding"/>
    <property type="evidence" value="ECO:0007669"/>
    <property type="project" value="InterPro"/>
</dbReference>
<gene>
    <name evidence="8" type="ORF">FHR34_000203</name>
</gene>
<dbReference type="GO" id="GO:0004497">
    <property type="term" value="F:monooxygenase activity"/>
    <property type="evidence" value="ECO:0007669"/>
    <property type="project" value="UniProtKB-UniRule"/>
</dbReference>
<keyword evidence="2 5" id="KW-0274">FAD</keyword>
<dbReference type="PANTHER" id="PTHR46972:SF1">
    <property type="entry name" value="FAD DEPENDENT OXIDOREDUCTASE DOMAIN-CONTAINING PROTEIN"/>
    <property type="match status" value="1"/>
</dbReference>
<evidence type="ECO:0000259" key="7">
    <source>
        <dbReference type="Pfam" id="PF01494"/>
    </source>
</evidence>
<comment type="cofactor">
    <cofactor evidence="5">
        <name>FAD</name>
        <dbReference type="ChEBI" id="CHEBI:57692"/>
    </cofactor>
</comment>
<evidence type="ECO:0000256" key="6">
    <source>
        <dbReference type="SAM" id="MobiDB-lite"/>
    </source>
</evidence>
<dbReference type="GO" id="GO:0046677">
    <property type="term" value="P:response to antibiotic"/>
    <property type="evidence" value="ECO:0007669"/>
    <property type="project" value="InterPro"/>
</dbReference>
<feature type="binding site" evidence="5">
    <location>
        <position position="322"/>
    </location>
    <ligand>
        <name>FAD</name>
        <dbReference type="ChEBI" id="CHEBI:57692"/>
    </ligand>
</feature>
<accession>A0A7W7VT92</accession>
<reference evidence="8 9" key="1">
    <citation type="submission" date="2020-08" db="EMBL/GenBank/DDBJ databases">
        <title>Sequencing the genomes of 1000 actinobacteria strains.</title>
        <authorList>
            <person name="Klenk H.-P."/>
        </authorList>
    </citation>
    <scope>NUCLEOTIDE SEQUENCE [LARGE SCALE GENOMIC DNA]</scope>
    <source>
        <strain evidence="8 9">DSM 41654</strain>
    </source>
</reference>
<keyword evidence="4 5" id="KW-0503">Monooxygenase</keyword>
<organism evidence="8 9">
    <name type="scientific">Kitasatospora kifunensis</name>
    <name type="common">Streptomyces kifunensis</name>
    <dbReference type="NCBI Taxonomy" id="58351"/>
    <lineage>
        <taxon>Bacteria</taxon>
        <taxon>Bacillati</taxon>
        <taxon>Actinomycetota</taxon>
        <taxon>Actinomycetes</taxon>
        <taxon>Kitasatosporales</taxon>
        <taxon>Streptomycetaceae</taxon>
        <taxon>Kitasatospora</taxon>
    </lineage>
</organism>
<comment type="similarity">
    <text evidence="5">Belongs to the aromatic-ring hydroxylase family. TetX subfamily.</text>
</comment>
<proteinExistence type="inferred from homology"/>
<evidence type="ECO:0000256" key="5">
    <source>
        <dbReference type="HAMAP-Rule" id="MF_00845"/>
    </source>
</evidence>
<keyword evidence="5" id="KW-0963">Cytoplasm</keyword>
<evidence type="ECO:0000256" key="1">
    <source>
        <dbReference type="ARBA" id="ARBA00022630"/>
    </source>
</evidence>
<dbReference type="Pfam" id="PF01494">
    <property type="entry name" value="FAD_binding_3"/>
    <property type="match status" value="1"/>
</dbReference>
<feature type="binding site" evidence="5">
    <location>
        <position position="74"/>
    </location>
    <ligand>
        <name>FAD</name>
        <dbReference type="ChEBI" id="CHEBI:57692"/>
    </ligand>
</feature>
<dbReference type="EC" id="1.14.13.-" evidence="5"/>
<feature type="domain" description="FAD-binding" evidence="7">
    <location>
        <begin position="30"/>
        <end position="375"/>
    </location>
</feature>
<dbReference type="SUPFAM" id="SSF51905">
    <property type="entry name" value="FAD/NAD(P)-binding domain"/>
    <property type="match status" value="1"/>
</dbReference>
<keyword evidence="1 5" id="KW-0285">Flavoprotein</keyword>
<evidence type="ECO:0000313" key="9">
    <source>
        <dbReference type="Proteomes" id="UP000540506"/>
    </source>
</evidence>
<dbReference type="InterPro" id="IPR002938">
    <property type="entry name" value="FAD-bd"/>
</dbReference>
<sequence>MTSRHTTTQHTTTQHTTTQHTTSQHTTTHTPIAILGAGLGGLTLARVLHVHGIEATVYELDASRRTRAQGGMLDIHEESGQAALRAAGLYEEFRALVMPGGQAMRILDRNATVHREEGDDGDGTRPEVDRGRLRELLLDSLPADTVRWGAKATAARTLADGRHEISFADGTTVTADLLVGADGAWSKVRPLLSEARPAYSGLSLVESDLLDADVRHPRSAAVVGGGMLFALGAGSGFLAHREPDGSLHVYAAFRAPEDWAAAVDFTDTEAAGKAVLEHFAGWDDSLTALVTETDRPLVPRPIHALPVGHRWERVPGLTLLGDAAHLMSPFAGEGANLAMQDGAELGAAIARHLGDTEAALDAYETALFPRSEAAAAESADNLLRCFAEDAPHGLVALFAAHDDAPLAPATPTV</sequence>
<name>A0A7W7VT92_KITKI</name>
<feature type="binding site" evidence="5">
    <location>
        <position position="130"/>
    </location>
    <ligand>
        <name>FAD</name>
        <dbReference type="ChEBI" id="CHEBI:57692"/>
    </ligand>
</feature>
<dbReference type="AlphaFoldDB" id="A0A7W7VT92"/>
<comment type="function">
    <text evidence="5">An FAD-requiring monooxygenase active on some tetracycline antibiotic derivatives, which leads to their inactivation. Hydroxylates carbon 11a of tetracycline and some analogs.</text>
</comment>
<dbReference type="InterPro" id="IPR036188">
    <property type="entry name" value="FAD/NAD-bd_sf"/>
</dbReference>
<comment type="subunit">
    <text evidence="5">Monomer.</text>
</comment>
<dbReference type="GO" id="GO:0005737">
    <property type="term" value="C:cytoplasm"/>
    <property type="evidence" value="ECO:0007669"/>
    <property type="project" value="UniProtKB-SubCell"/>
</dbReference>
<dbReference type="EMBL" id="JACHJV010000001">
    <property type="protein sequence ID" value="MBB4921210.1"/>
    <property type="molecule type" value="Genomic_DNA"/>
</dbReference>
<feature type="binding site" evidence="5">
    <location>
        <position position="67"/>
    </location>
    <ligand>
        <name>NADPH</name>
        <dbReference type="ChEBI" id="CHEBI:57783"/>
    </ligand>
</feature>
<evidence type="ECO:0000256" key="4">
    <source>
        <dbReference type="ARBA" id="ARBA00023033"/>
    </source>
</evidence>
<keyword evidence="5" id="KW-0521">NADP</keyword>